<sequence length="324" mass="36844">MIDVCLISPPSRAFNHYRPPMALMYISSALENKGVSTGIIDLKPNDPVFGLNKEEKQSIIQTIVDKVVKLQPRYVGIPCCTPEYNEIISLAQKIKERLSNTIVIVGGTHPTLRPQDFFFENTPIDYAVVGEGEITTFELIDALDHNKNLKQLQGLSFTDKKSGQLIRTETRPYIQDLDSLPFPDFKKLDMGYYTTPNPYCIRGIMLSSFYILTGRGCPSSCTFCVSKNLRKIGEGKYLRFRSAKNVVDEIEYLVQNYKIDGFYVMDDAFTLDKRHTIAICDEIIKRKLNLVWGCESRINHVNEELLRKMRKAGCLQVDFGVESG</sequence>
<comment type="cofactor">
    <cofactor evidence="1">
        <name>[4Fe-4S] cluster</name>
        <dbReference type="ChEBI" id="CHEBI:49883"/>
    </cofactor>
</comment>
<dbReference type="PANTHER" id="PTHR43409:SF16">
    <property type="entry name" value="SLR0320 PROTEIN"/>
    <property type="match status" value="1"/>
</dbReference>
<keyword evidence="2" id="KW-0949">S-adenosyl-L-methionine</keyword>
<keyword evidence="3" id="KW-0479">Metal-binding</keyword>
<accession>A0A0F9C5K7</accession>
<protein>
    <submittedName>
        <fullName evidence="8">Uncharacterized protein</fullName>
    </submittedName>
</protein>
<dbReference type="PANTHER" id="PTHR43409">
    <property type="entry name" value="ANAEROBIC MAGNESIUM-PROTOPORPHYRIN IX MONOMETHYL ESTER CYCLASE-RELATED"/>
    <property type="match status" value="1"/>
</dbReference>
<comment type="caution">
    <text evidence="8">The sequence shown here is derived from an EMBL/GenBank/DDBJ whole genome shotgun (WGS) entry which is preliminary data.</text>
</comment>
<dbReference type="InterPro" id="IPR023404">
    <property type="entry name" value="rSAM_horseshoe"/>
</dbReference>
<evidence type="ECO:0000256" key="5">
    <source>
        <dbReference type="ARBA" id="ARBA00023014"/>
    </source>
</evidence>
<evidence type="ECO:0000259" key="7">
    <source>
        <dbReference type="PROSITE" id="PS51918"/>
    </source>
</evidence>
<keyword evidence="5" id="KW-0411">Iron-sulfur</keyword>
<dbReference type="InterPro" id="IPR034466">
    <property type="entry name" value="Methyltransferase_Class_B"/>
</dbReference>
<dbReference type="GO" id="GO:0051539">
    <property type="term" value="F:4 iron, 4 sulfur cluster binding"/>
    <property type="evidence" value="ECO:0007669"/>
    <property type="project" value="UniProtKB-KW"/>
</dbReference>
<dbReference type="InterPro" id="IPR051198">
    <property type="entry name" value="BchE-like"/>
</dbReference>
<evidence type="ECO:0000256" key="1">
    <source>
        <dbReference type="ARBA" id="ARBA00001966"/>
    </source>
</evidence>
<evidence type="ECO:0000313" key="8">
    <source>
        <dbReference type="EMBL" id="KKL44459.1"/>
    </source>
</evidence>
<name>A0A0F9C5K7_9ZZZZ</name>
<evidence type="ECO:0000256" key="2">
    <source>
        <dbReference type="ARBA" id="ARBA00022691"/>
    </source>
</evidence>
<gene>
    <name evidence="8" type="ORF">LCGC14_2365480</name>
</gene>
<feature type="non-terminal residue" evidence="8">
    <location>
        <position position="324"/>
    </location>
</feature>
<dbReference type="PROSITE" id="PS51918">
    <property type="entry name" value="RADICAL_SAM"/>
    <property type="match status" value="1"/>
</dbReference>
<dbReference type="InterPro" id="IPR006158">
    <property type="entry name" value="Cobalamin-bd"/>
</dbReference>
<dbReference type="Pfam" id="PF02310">
    <property type="entry name" value="B12-binding"/>
    <property type="match status" value="1"/>
</dbReference>
<dbReference type="GO" id="GO:0031419">
    <property type="term" value="F:cobalamin binding"/>
    <property type="evidence" value="ECO:0007669"/>
    <property type="project" value="InterPro"/>
</dbReference>
<dbReference type="Gene3D" id="3.80.30.20">
    <property type="entry name" value="tm_1862 like domain"/>
    <property type="match status" value="1"/>
</dbReference>
<feature type="domain" description="Radical SAM core" evidence="7">
    <location>
        <begin position="203"/>
        <end position="324"/>
    </location>
</feature>
<dbReference type="Pfam" id="PF04055">
    <property type="entry name" value="Radical_SAM"/>
    <property type="match status" value="1"/>
</dbReference>
<evidence type="ECO:0000256" key="4">
    <source>
        <dbReference type="ARBA" id="ARBA00023004"/>
    </source>
</evidence>
<keyword evidence="4" id="KW-0408">Iron</keyword>
<dbReference type="SUPFAM" id="SSF102114">
    <property type="entry name" value="Radical SAM enzymes"/>
    <property type="match status" value="1"/>
</dbReference>
<evidence type="ECO:0000256" key="3">
    <source>
        <dbReference type="ARBA" id="ARBA00022723"/>
    </source>
</evidence>
<dbReference type="InterPro" id="IPR007197">
    <property type="entry name" value="rSAM"/>
</dbReference>
<dbReference type="PROSITE" id="PS51332">
    <property type="entry name" value="B12_BINDING"/>
    <property type="match status" value="1"/>
</dbReference>
<dbReference type="GO" id="GO:0046872">
    <property type="term" value="F:metal ion binding"/>
    <property type="evidence" value="ECO:0007669"/>
    <property type="project" value="UniProtKB-KW"/>
</dbReference>
<dbReference type="SUPFAM" id="SSF52242">
    <property type="entry name" value="Cobalamin (vitamin B12)-binding domain"/>
    <property type="match status" value="1"/>
</dbReference>
<dbReference type="GO" id="GO:0003824">
    <property type="term" value="F:catalytic activity"/>
    <property type="evidence" value="ECO:0007669"/>
    <property type="project" value="InterPro"/>
</dbReference>
<dbReference type="CDD" id="cd02068">
    <property type="entry name" value="radical_SAM_B12_BD"/>
    <property type="match status" value="1"/>
</dbReference>
<dbReference type="EMBL" id="LAZR01034753">
    <property type="protein sequence ID" value="KKL44459.1"/>
    <property type="molecule type" value="Genomic_DNA"/>
</dbReference>
<dbReference type="GO" id="GO:0005829">
    <property type="term" value="C:cytosol"/>
    <property type="evidence" value="ECO:0007669"/>
    <property type="project" value="TreeGrafter"/>
</dbReference>
<proteinExistence type="predicted"/>
<dbReference type="SFLD" id="SFLDS00029">
    <property type="entry name" value="Radical_SAM"/>
    <property type="match status" value="1"/>
</dbReference>
<dbReference type="Gene3D" id="3.40.50.280">
    <property type="entry name" value="Cobalamin-binding domain"/>
    <property type="match status" value="1"/>
</dbReference>
<feature type="domain" description="B12-binding" evidence="6">
    <location>
        <begin position="1"/>
        <end position="150"/>
    </location>
</feature>
<dbReference type="InterPro" id="IPR036724">
    <property type="entry name" value="Cobalamin-bd_sf"/>
</dbReference>
<dbReference type="AlphaFoldDB" id="A0A0F9C5K7"/>
<dbReference type="SFLD" id="SFLDG01082">
    <property type="entry name" value="B12-binding_domain_containing"/>
    <property type="match status" value="1"/>
</dbReference>
<evidence type="ECO:0000259" key="6">
    <source>
        <dbReference type="PROSITE" id="PS51332"/>
    </source>
</evidence>
<dbReference type="InterPro" id="IPR058240">
    <property type="entry name" value="rSAM_sf"/>
</dbReference>
<reference evidence="8" key="1">
    <citation type="journal article" date="2015" name="Nature">
        <title>Complex archaea that bridge the gap between prokaryotes and eukaryotes.</title>
        <authorList>
            <person name="Spang A."/>
            <person name="Saw J.H."/>
            <person name="Jorgensen S.L."/>
            <person name="Zaremba-Niedzwiedzka K."/>
            <person name="Martijn J."/>
            <person name="Lind A.E."/>
            <person name="van Eijk R."/>
            <person name="Schleper C."/>
            <person name="Guy L."/>
            <person name="Ettema T.J."/>
        </authorList>
    </citation>
    <scope>NUCLEOTIDE SEQUENCE</scope>
</reference>
<dbReference type="SFLD" id="SFLDG01123">
    <property type="entry name" value="methyltransferase_(Class_B)"/>
    <property type="match status" value="1"/>
</dbReference>
<organism evidence="8">
    <name type="scientific">marine sediment metagenome</name>
    <dbReference type="NCBI Taxonomy" id="412755"/>
    <lineage>
        <taxon>unclassified sequences</taxon>
        <taxon>metagenomes</taxon>
        <taxon>ecological metagenomes</taxon>
    </lineage>
</organism>